<dbReference type="EMBL" id="JAGQDC010000020">
    <property type="protein sequence ID" value="MCL1031260.1"/>
    <property type="molecule type" value="Genomic_DNA"/>
</dbReference>
<organism evidence="1 2">
    <name type="scientific">Serratia silvae</name>
    <dbReference type="NCBI Taxonomy" id="2824122"/>
    <lineage>
        <taxon>Bacteria</taxon>
        <taxon>Pseudomonadati</taxon>
        <taxon>Pseudomonadota</taxon>
        <taxon>Gammaproteobacteria</taxon>
        <taxon>Enterobacterales</taxon>
        <taxon>Yersiniaceae</taxon>
        <taxon>Serratia</taxon>
    </lineage>
</organism>
<proteinExistence type="predicted"/>
<comment type="caution">
    <text evidence="1">The sequence shown here is derived from an EMBL/GenBank/DDBJ whole genome shotgun (WGS) entry which is preliminary data.</text>
</comment>
<gene>
    <name evidence="1" type="ORF">KAJ71_19890</name>
</gene>
<accession>A0ABT0KGW9</accession>
<dbReference type="PROSITE" id="PS51257">
    <property type="entry name" value="PROKAR_LIPOPROTEIN"/>
    <property type="match status" value="1"/>
</dbReference>
<evidence type="ECO:0000313" key="1">
    <source>
        <dbReference type="EMBL" id="MCL1031260.1"/>
    </source>
</evidence>
<name>A0ABT0KGW9_9GAMM</name>
<protein>
    <recommendedName>
        <fullName evidence="3">Fimbrial protein</fullName>
    </recommendedName>
</protein>
<evidence type="ECO:0008006" key="3">
    <source>
        <dbReference type="Google" id="ProtNLM"/>
    </source>
</evidence>
<dbReference type="Proteomes" id="UP001165275">
    <property type="component" value="Unassembled WGS sequence"/>
</dbReference>
<reference evidence="1" key="1">
    <citation type="submission" date="2021-04" db="EMBL/GenBank/DDBJ databases">
        <title>Genome sequence of Serratia sp. arafor3.</title>
        <authorList>
            <person name="Besaury L."/>
        </authorList>
    </citation>
    <scope>NUCLEOTIDE SEQUENCE</scope>
    <source>
        <strain evidence="1">Arafor3</strain>
    </source>
</reference>
<dbReference type="RefSeq" id="WP_248947266.1">
    <property type="nucleotide sequence ID" value="NZ_CBCSGY010000021.1"/>
</dbReference>
<sequence>MLKQMTGATMLLSASCLAGMSSGEVKVVGEILLPRCEVIAPNNGVYDFGKIKLPENSNSLPALTQSWRVKCDSAAYMDIIPEDNRSQSTGNQGAGYFSLGGGRGSQSMGNYRLGISNARIDRTAVVPQTAGQPMARASIMSLLPGKRTRWEMPANVMMRAGPQAGRVFSLDITVYPQLTLPENAATEAMSLDGSATLDFTFGI</sequence>
<keyword evidence="2" id="KW-1185">Reference proteome</keyword>
<evidence type="ECO:0000313" key="2">
    <source>
        <dbReference type="Proteomes" id="UP001165275"/>
    </source>
</evidence>